<gene>
    <name evidence="1" type="ORF">AGLY_013957</name>
</gene>
<dbReference type="Proteomes" id="UP000475862">
    <property type="component" value="Unassembled WGS sequence"/>
</dbReference>
<accession>A0A6G0T5Z9</accession>
<evidence type="ECO:0000313" key="2">
    <source>
        <dbReference type="Proteomes" id="UP000475862"/>
    </source>
</evidence>
<name>A0A6G0T5Z9_APHGL</name>
<dbReference type="AlphaFoldDB" id="A0A6G0T5Z9"/>
<dbReference type="EMBL" id="VYZN01000057">
    <property type="protein sequence ID" value="KAE9525908.1"/>
    <property type="molecule type" value="Genomic_DNA"/>
</dbReference>
<proteinExistence type="predicted"/>
<sequence>MRPIVCNSEIISESTLKINSTKILTIHKNIKGWKITKIYQTEYMIYLLKIITVYYTNISNTRKLKYIFKLSVEELLAIGCLNINFCSKNNIRTPYLHVLFSSYNFITYQIYAQQIMRSSLVYIKVRVNLPFKKLNDCIFFSLISIVIGFMSEPQKSLLNTCRCNRFIDVKAWYPTLQTLTVNLVPSVQSCTSHTPDL</sequence>
<organism evidence="1 2">
    <name type="scientific">Aphis glycines</name>
    <name type="common">Soybean aphid</name>
    <dbReference type="NCBI Taxonomy" id="307491"/>
    <lineage>
        <taxon>Eukaryota</taxon>
        <taxon>Metazoa</taxon>
        <taxon>Ecdysozoa</taxon>
        <taxon>Arthropoda</taxon>
        <taxon>Hexapoda</taxon>
        <taxon>Insecta</taxon>
        <taxon>Pterygota</taxon>
        <taxon>Neoptera</taxon>
        <taxon>Paraneoptera</taxon>
        <taxon>Hemiptera</taxon>
        <taxon>Sternorrhyncha</taxon>
        <taxon>Aphidomorpha</taxon>
        <taxon>Aphidoidea</taxon>
        <taxon>Aphididae</taxon>
        <taxon>Aphidini</taxon>
        <taxon>Aphis</taxon>
        <taxon>Aphis</taxon>
    </lineage>
</organism>
<keyword evidence="2" id="KW-1185">Reference proteome</keyword>
<evidence type="ECO:0000313" key="1">
    <source>
        <dbReference type="EMBL" id="KAE9525908.1"/>
    </source>
</evidence>
<protein>
    <submittedName>
        <fullName evidence="1">Uncharacterized protein</fullName>
    </submittedName>
</protein>
<comment type="caution">
    <text evidence="1">The sequence shown here is derived from an EMBL/GenBank/DDBJ whole genome shotgun (WGS) entry which is preliminary data.</text>
</comment>
<reference evidence="1 2" key="1">
    <citation type="submission" date="2019-08" db="EMBL/GenBank/DDBJ databases">
        <title>The genome of the soybean aphid Biotype 1, its phylome, world population structure and adaptation to the North American continent.</title>
        <authorList>
            <person name="Giordano R."/>
            <person name="Donthu R.K."/>
            <person name="Hernandez A.G."/>
            <person name="Wright C.L."/>
            <person name="Zimin A.V."/>
        </authorList>
    </citation>
    <scope>NUCLEOTIDE SEQUENCE [LARGE SCALE GENOMIC DNA]</scope>
    <source>
        <tissue evidence="1">Whole aphids</tissue>
    </source>
</reference>